<proteinExistence type="inferred from homology"/>
<dbReference type="PROSITE" id="PS01031">
    <property type="entry name" value="SHSP"/>
    <property type="match status" value="1"/>
</dbReference>
<sequence length="102" mass="11701">MSSKLRIITSILFLTTSLSLTNALTPYNTRTLWDTMFPFDDPFRIPLNIPKGTETLALARADWKETSSAHVIALDLPGLKKEEVKIEVEDNRVFVRNNPYYK</sequence>
<organism evidence="6 7">
    <name type="scientific">Lupinus albus</name>
    <name type="common">White lupine</name>
    <name type="synonym">Lupinus termis</name>
    <dbReference type="NCBI Taxonomy" id="3870"/>
    <lineage>
        <taxon>Eukaryota</taxon>
        <taxon>Viridiplantae</taxon>
        <taxon>Streptophyta</taxon>
        <taxon>Embryophyta</taxon>
        <taxon>Tracheophyta</taxon>
        <taxon>Spermatophyta</taxon>
        <taxon>Magnoliopsida</taxon>
        <taxon>eudicotyledons</taxon>
        <taxon>Gunneridae</taxon>
        <taxon>Pentapetalae</taxon>
        <taxon>rosids</taxon>
        <taxon>fabids</taxon>
        <taxon>Fabales</taxon>
        <taxon>Fabaceae</taxon>
        <taxon>Papilionoideae</taxon>
        <taxon>50 kb inversion clade</taxon>
        <taxon>genistoids sensu lato</taxon>
        <taxon>core genistoids</taxon>
        <taxon>Genisteae</taxon>
        <taxon>Lupinus</taxon>
    </lineage>
</organism>
<dbReference type="Proteomes" id="UP000447434">
    <property type="component" value="Chromosome 15"/>
</dbReference>
<evidence type="ECO:0000313" key="6">
    <source>
        <dbReference type="EMBL" id="KAE9598539.1"/>
    </source>
</evidence>
<feature type="chain" id="PRO_5025616056" evidence="4">
    <location>
        <begin position="24"/>
        <end position="102"/>
    </location>
</feature>
<comment type="similarity">
    <text evidence="2 3">Belongs to the small heat shock protein (HSP20) family.</text>
</comment>
<evidence type="ECO:0000256" key="3">
    <source>
        <dbReference type="RuleBase" id="RU003616"/>
    </source>
</evidence>
<dbReference type="EMBL" id="WOCE01000015">
    <property type="protein sequence ID" value="KAE9598539.1"/>
    <property type="molecule type" value="Genomic_DNA"/>
</dbReference>
<feature type="signal peptide" evidence="4">
    <location>
        <begin position="1"/>
        <end position="23"/>
    </location>
</feature>
<reference evidence="7" key="1">
    <citation type="journal article" date="2020" name="Nat. Commun.">
        <title>Genome sequence of the cluster root forming white lupin.</title>
        <authorList>
            <person name="Hufnagel B."/>
            <person name="Marques A."/>
            <person name="Soriano A."/>
            <person name="Marques L."/>
            <person name="Divol F."/>
            <person name="Doumas P."/>
            <person name="Sallet E."/>
            <person name="Mancinotti D."/>
            <person name="Carrere S."/>
            <person name="Marande W."/>
            <person name="Arribat S."/>
            <person name="Keller J."/>
            <person name="Huneau C."/>
            <person name="Blein T."/>
            <person name="Aime D."/>
            <person name="Laguerre M."/>
            <person name="Taylor J."/>
            <person name="Schubert V."/>
            <person name="Nelson M."/>
            <person name="Geu-Flores F."/>
            <person name="Crespi M."/>
            <person name="Gallardo-Guerrero K."/>
            <person name="Delaux P.-M."/>
            <person name="Salse J."/>
            <person name="Berges H."/>
            <person name="Guyot R."/>
            <person name="Gouzy J."/>
            <person name="Peret B."/>
        </authorList>
    </citation>
    <scope>NUCLEOTIDE SEQUENCE [LARGE SCALE GENOMIC DNA]</scope>
    <source>
        <strain evidence="7">cv. Amiga</strain>
    </source>
</reference>
<evidence type="ECO:0000256" key="2">
    <source>
        <dbReference type="PROSITE-ProRule" id="PRU00285"/>
    </source>
</evidence>
<keyword evidence="7" id="KW-1185">Reference proteome</keyword>
<evidence type="ECO:0000256" key="4">
    <source>
        <dbReference type="SAM" id="SignalP"/>
    </source>
</evidence>
<accession>A0A6A4PD99</accession>
<evidence type="ECO:0000313" key="7">
    <source>
        <dbReference type="Proteomes" id="UP000447434"/>
    </source>
</evidence>
<protein>
    <submittedName>
        <fullName evidence="6">Putative small heat shock protein HSP20</fullName>
    </submittedName>
</protein>
<dbReference type="Gene3D" id="2.60.40.790">
    <property type="match status" value="1"/>
</dbReference>
<feature type="domain" description="SHSP" evidence="5">
    <location>
        <begin position="52"/>
        <end position="102"/>
    </location>
</feature>
<dbReference type="SUPFAM" id="SSF49764">
    <property type="entry name" value="HSP20-like chaperones"/>
    <property type="match status" value="1"/>
</dbReference>
<dbReference type="InterPro" id="IPR008978">
    <property type="entry name" value="HSP20-like_chaperone"/>
</dbReference>
<dbReference type="InterPro" id="IPR031107">
    <property type="entry name" value="Small_HSP"/>
</dbReference>
<gene>
    <name evidence="6" type="ORF">Lalb_Chr15g0082091</name>
</gene>
<keyword evidence="1 6" id="KW-0346">Stress response</keyword>
<dbReference type="AlphaFoldDB" id="A0A6A4PD99"/>
<dbReference type="PANTHER" id="PTHR11527">
    <property type="entry name" value="HEAT-SHOCK PROTEIN 20 FAMILY MEMBER"/>
    <property type="match status" value="1"/>
</dbReference>
<comment type="caution">
    <text evidence="6">The sequence shown here is derived from an EMBL/GenBank/DDBJ whole genome shotgun (WGS) entry which is preliminary data.</text>
</comment>
<name>A0A6A4PD99_LUPAL</name>
<evidence type="ECO:0000256" key="1">
    <source>
        <dbReference type="ARBA" id="ARBA00023016"/>
    </source>
</evidence>
<keyword evidence="4" id="KW-0732">Signal</keyword>
<dbReference type="OrthoDB" id="1408810at2759"/>
<evidence type="ECO:0000259" key="5">
    <source>
        <dbReference type="PROSITE" id="PS01031"/>
    </source>
</evidence>
<dbReference type="InterPro" id="IPR002068">
    <property type="entry name" value="A-crystallin/Hsp20_dom"/>
</dbReference>
<dbReference type="Pfam" id="PF00011">
    <property type="entry name" value="HSP20"/>
    <property type="match status" value="1"/>
</dbReference>